<dbReference type="Pfam" id="PF00520">
    <property type="entry name" value="Ion_trans"/>
    <property type="match status" value="1"/>
</dbReference>
<evidence type="ECO:0000256" key="2">
    <source>
        <dbReference type="ARBA" id="ARBA00022692"/>
    </source>
</evidence>
<dbReference type="InterPro" id="IPR050818">
    <property type="entry name" value="KCNH_animal-type"/>
</dbReference>
<comment type="caution">
    <text evidence="7">The sequence shown here is derived from an EMBL/GenBank/DDBJ whole genome shotgun (WGS) entry which is preliminary data.</text>
</comment>
<dbReference type="InterPro" id="IPR003938">
    <property type="entry name" value="K_chnl_volt-dep_EAG/ELK/ERG"/>
</dbReference>
<dbReference type="Gene3D" id="1.10.287.70">
    <property type="match status" value="1"/>
</dbReference>
<dbReference type="PANTHER" id="PTHR10217">
    <property type="entry name" value="VOLTAGE AND LIGAND GATED POTASSIUM CHANNEL"/>
    <property type="match status" value="1"/>
</dbReference>
<gene>
    <name evidence="7" type="ORF">CYMTET_45280</name>
</gene>
<dbReference type="GO" id="GO:0005249">
    <property type="term" value="F:voltage-gated potassium channel activity"/>
    <property type="evidence" value="ECO:0007669"/>
    <property type="project" value="InterPro"/>
</dbReference>
<dbReference type="EMBL" id="LGRX02030980">
    <property type="protein sequence ID" value="KAK3245137.1"/>
    <property type="molecule type" value="Genomic_DNA"/>
</dbReference>
<evidence type="ECO:0000256" key="1">
    <source>
        <dbReference type="ARBA" id="ARBA00004141"/>
    </source>
</evidence>
<dbReference type="PANTHER" id="PTHR10217:SF435">
    <property type="entry name" value="POTASSIUM VOLTAGE-GATED CHANNEL PROTEIN EAG"/>
    <property type="match status" value="1"/>
</dbReference>
<sequence>MVFLLAYTGVVSPVDAAFLPTRFDAIFFINRLLDLSFFIDLILQFNIAYVAENGVGLVKNRRKIAFRYLCGWFCFDLFSVCPFDLLNFMVSADVTNLQALKTLRLAKMLRLLRANRLFERIEVRMAVNYSACRLYAFGLMLFLFIHWFACGWFMVIDFENNEECIESSTGECCYNWRDCYAKQQETSTGDYFLSIYWSSSEVLTTTSDVYPVTDLERAYQVLRPS</sequence>
<name>A0AAE0EYS2_9CHLO</name>
<evidence type="ECO:0000313" key="7">
    <source>
        <dbReference type="EMBL" id="KAK3245137.1"/>
    </source>
</evidence>
<accession>A0AAE0EYS2</accession>
<evidence type="ECO:0000256" key="4">
    <source>
        <dbReference type="ARBA" id="ARBA00023136"/>
    </source>
</evidence>
<dbReference type="PRINTS" id="PR01463">
    <property type="entry name" value="EAGCHANLFMLY"/>
</dbReference>
<organism evidence="7 8">
    <name type="scientific">Cymbomonas tetramitiformis</name>
    <dbReference type="NCBI Taxonomy" id="36881"/>
    <lineage>
        <taxon>Eukaryota</taxon>
        <taxon>Viridiplantae</taxon>
        <taxon>Chlorophyta</taxon>
        <taxon>Pyramimonadophyceae</taxon>
        <taxon>Pyramimonadales</taxon>
        <taxon>Pyramimonadaceae</taxon>
        <taxon>Cymbomonas</taxon>
    </lineage>
</organism>
<protein>
    <recommendedName>
        <fullName evidence="6">Ion transport domain-containing protein</fullName>
    </recommendedName>
</protein>
<keyword evidence="3 5" id="KW-1133">Transmembrane helix</keyword>
<dbReference type="SUPFAM" id="SSF81324">
    <property type="entry name" value="Voltage-gated potassium channels"/>
    <property type="match status" value="1"/>
</dbReference>
<evidence type="ECO:0000256" key="3">
    <source>
        <dbReference type="ARBA" id="ARBA00022989"/>
    </source>
</evidence>
<dbReference type="GO" id="GO:0005886">
    <property type="term" value="C:plasma membrane"/>
    <property type="evidence" value="ECO:0007669"/>
    <property type="project" value="TreeGrafter"/>
</dbReference>
<evidence type="ECO:0000259" key="6">
    <source>
        <dbReference type="Pfam" id="PF00520"/>
    </source>
</evidence>
<keyword evidence="8" id="KW-1185">Reference proteome</keyword>
<dbReference type="InterPro" id="IPR005821">
    <property type="entry name" value="Ion_trans_dom"/>
</dbReference>
<dbReference type="GO" id="GO:0042391">
    <property type="term" value="P:regulation of membrane potential"/>
    <property type="evidence" value="ECO:0007669"/>
    <property type="project" value="TreeGrafter"/>
</dbReference>
<evidence type="ECO:0000256" key="5">
    <source>
        <dbReference type="SAM" id="Phobius"/>
    </source>
</evidence>
<keyword evidence="4 5" id="KW-0472">Membrane</keyword>
<keyword evidence="2 5" id="KW-0812">Transmembrane</keyword>
<feature type="transmembrane region" description="Helical" evidence="5">
    <location>
        <begin position="134"/>
        <end position="155"/>
    </location>
</feature>
<reference evidence="7 8" key="1">
    <citation type="journal article" date="2015" name="Genome Biol. Evol.">
        <title>Comparative Genomics of a Bacterivorous Green Alga Reveals Evolutionary Causalities and Consequences of Phago-Mixotrophic Mode of Nutrition.</title>
        <authorList>
            <person name="Burns J.A."/>
            <person name="Paasch A."/>
            <person name="Narechania A."/>
            <person name="Kim E."/>
        </authorList>
    </citation>
    <scope>NUCLEOTIDE SEQUENCE [LARGE SCALE GENOMIC DNA]</scope>
    <source>
        <strain evidence="7 8">PLY_AMNH</strain>
    </source>
</reference>
<dbReference type="AlphaFoldDB" id="A0AAE0EYS2"/>
<dbReference type="Proteomes" id="UP001190700">
    <property type="component" value="Unassembled WGS sequence"/>
</dbReference>
<proteinExistence type="predicted"/>
<feature type="transmembrane region" description="Helical" evidence="5">
    <location>
        <begin position="32"/>
        <end position="51"/>
    </location>
</feature>
<feature type="domain" description="Ion transport" evidence="6">
    <location>
        <begin position="1"/>
        <end position="217"/>
    </location>
</feature>
<evidence type="ECO:0000313" key="8">
    <source>
        <dbReference type="Proteomes" id="UP001190700"/>
    </source>
</evidence>
<comment type="subcellular location">
    <subcellularLocation>
        <location evidence="1">Membrane</location>
        <topology evidence="1">Multi-pass membrane protein</topology>
    </subcellularLocation>
</comment>